<dbReference type="CDD" id="cd07363">
    <property type="entry name" value="45_DOPA_Dioxygenase"/>
    <property type="match status" value="1"/>
</dbReference>
<evidence type="ECO:0000256" key="1">
    <source>
        <dbReference type="ARBA" id="ARBA00001947"/>
    </source>
</evidence>
<comment type="cofactor">
    <cofactor evidence="1">
        <name>Zn(2+)</name>
        <dbReference type="ChEBI" id="CHEBI:29105"/>
    </cofactor>
</comment>
<comment type="similarity">
    <text evidence="2">Belongs to the DODA-type extradiol aromatic ring-opening dioxygenase family.</text>
</comment>
<organism evidence="7 8">
    <name type="scientific">Methylocaldum marinum</name>
    <dbReference type="NCBI Taxonomy" id="1432792"/>
    <lineage>
        <taxon>Bacteria</taxon>
        <taxon>Pseudomonadati</taxon>
        <taxon>Pseudomonadota</taxon>
        <taxon>Gammaproteobacteria</taxon>
        <taxon>Methylococcales</taxon>
        <taxon>Methylococcaceae</taxon>
        <taxon>Methylocaldum</taxon>
    </lineage>
</organism>
<dbReference type="NCBIfam" id="NF007914">
    <property type="entry name" value="PRK10628.1"/>
    <property type="match status" value="1"/>
</dbReference>
<evidence type="ECO:0000256" key="4">
    <source>
        <dbReference type="ARBA" id="ARBA00022833"/>
    </source>
</evidence>
<protein>
    <submittedName>
        <fullName evidence="7">Catalytic LigB subunit of aromatic ring-opening dioxygenase family protein</fullName>
    </submittedName>
</protein>
<dbReference type="Pfam" id="PF02900">
    <property type="entry name" value="LigB"/>
    <property type="match status" value="1"/>
</dbReference>
<evidence type="ECO:0000259" key="6">
    <source>
        <dbReference type="Pfam" id="PF02900"/>
    </source>
</evidence>
<sequence length="245" mass="27205">MNTLKHNRHTDAWASFGRQTLQHPPSAVLCISAHWYIYGTAVTATAAPHTIHDFGGFPQTLYEVEYAAPGSPELAQRIAELLSPLAVTLDRNRGLDHGVWSVLAHVFPRAEIPVVQLSIDGTKPPLFHFQLGRKLAALRDEGVLIMGSGNTVHNLRTVNWYDDAPPYDWALRFDERVRECLVNGDHTSLIDYERLDPRALLAVPTPDHYSPLLYVLGASQPGDDLRFITEGIELGSISMLAFAFS</sequence>
<dbReference type="Proteomes" id="UP000266313">
    <property type="component" value="Chromosome"/>
</dbReference>
<keyword evidence="8" id="KW-1185">Reference proteome</keyword>
<dbReference type="GO" id="GO:0008270">
    <property type="term" value="F:zinc ion binding"/>
    <property type="evidence" value="ECO:0007669"/>
    <property type="project" value="InterPro"/>
</dbReference>
<keyword evidence="3" id="KW-0479">Metal-binding</keyword>
<accession>A0A250KZJ3</accession>
<dbReference type="PIRSF" id="PIRSF006157">
    <property type="entry name" value="Doxgns_DODA"/>
    <property type="match status" value="1"/>
</dbReference>
<dbReference type="Gene3D" id="3.40.830.10">
    <property type="entry name" value="LigB-like"/>
    <property type="match status" value="1"/>
</dbReference>
<proteinExistence type="inferred from homology"/>
<dbReference type="PANTHER" id="PTHR30096">
    <property type="entry name" value="4,5-DOPA DIOXYGENASE EXTRADIOL-LIKE PROTEIN"/>
    <property type="match status" value="1"/>
</dbReference>
<dbReference type="KEGG" id="mmai:sS8_4471"/>
<reference evidence="7 8" key="1">
    <citation type="submission" date="2016-12" db="EMBL/GenBank/DDBJ databases">
        <title>Genome sequencing of Methylocaldum marinum.</title>
        <authorList>
            <person name="Takeuchi M."/>
            <person name="Kamagata Y."/>
            <person name="Hiraoka S."/>
            <person name="Oshima K."/>
            <person name="Hattori M."/>
            <person name="Iwasaki W."/>
        </authorList>
    </citation>
    <scope>NUCLEOTIDE SEQUENCE [LARGE SCALE GENOMIC DNA]</scope>
    <source>
        <strain evidence="7 8">S8</strain>
    </source>
</reference>
<dbReference type="AlphaFoldDB" id="A0A250KZJ3"/>
<gene>
    <name evidence="7" type="ORF">sS8_4471</name>
</gene>
<feature type="domain" description="Extradiol ring-cleavage dioxygenase class III enzyme subunit B" evidence="6">
    <location>
        <begin position="9"/>
        <end position="220"/>
    </location>
</feature>
<dbReference type="EMBL" id="AP017928">
    <property type="protein sequence ID" value="BBA36401.1"/>
    <property type="molecule type" value="Genomic_DNA"/>
</dbReference>
<dbReference type="SUPFAM" id="SSF53213">
    <property type="entry name" value="LigB-like"/>
    <property type="match status" value="1"/>
</dbReference>
<dbReference type="InterPro" id="IPR014436">
    <property type="entry name" value="Extradiol_dOase_DODA"/>
</dbReference>
<evidence type="ECO:0000256" key="3">
    <source>
        <dbReference type="ARBA" id="ARBA00022723"/>
    </source>
</evidence>
<dbReference type="PANTHER" id="PTHR30096:SF0">
    <property type="entry name" value="4,5-DOPA DIOXYGENASE EXTRADIOL-LIKE PROTEIN"/>
    <property type="match status" value="1"/>
</dbReference>
<evidence type="ECO:0000256" key="5">
    <source>
        <dbReference type="ARBA" id="ARBA00023002"/>
    </source>
</evidence>
<keyword evidence="7" id="KW-0223">Dioxygenase</keyword>
<dbReference type="InterPro" id="IPR004183">
    <property type="entry name" value="Xdiol_dOase_suB"/>
</dbReference>
<evidence type="ECO:0000313" key="8">
    <source>
        <dbReference type="Proteomes" id="UP000266313"/>
    </source>
</evidence>
<name>A0A250KZJ3_9GAMM</name>
<evidence type="ECO:0000313" key="7">
    <source>
        <dbReference type="EMBL" id="BBA36401.1"/>
    </source>
</evidence>
<evidence type="ECO:0000256" key="2">
    <source>
        <dbReference type="ARBA" id="ARBA00007581"/>
    </source>
</evidence>
<keyword evidence="5" id="KW-0560">Oxidoreductase</keyword>
<dbReference type="GO" id="GO:0016702">
    <property type="term" value="F:oxidoreductase activity, acting on single donors with incorporation of molecular oxygen, incorporation of two atoms of oxygen"/>
    <property type="evidence" value="ECO:0007669"/>
    <property type="project" value="UniProtKB-ARBA"/>
</dbReference>
<dbReference type="GO" id="GO:0008198">
    <property type="term" value="F:ferrous iron binding"/>
    <property type="evidence" value="ECO:0007669"/>
    <property type="project" value="InterPro"/>
</dbReference>
<keyword evidence="4" id="KW-0862">Zinc</keyword>